<sequence length="114" mass="13075">MEKNNLKSEKDYIDKYQDMGYTSNYRIANNNLIDLITKTEYKPADIKVVAKHRFEGLSNPGDMSILYIIEIGLKSKGTVLANYSPSSDTEMAEFFNNIPKENISQKNNILDFKI</sequence>
<reference evidence="2" key="1">
    <citation type="journal article" date="2019" name="Int. J. Syst. Evol. Microbiol.">
        <title>The Global Catalogue of Microorganisms (GCM) 10K type strain sequencing project: providing services to taxonomists for standard genome sequencing and annotation.</title>
        <authorList>
            <consortium name="The Broad Institute Genomics Platform"/>
            <consortium name="The Broad Institute Genome Sequencing Center for Infectious Disease"/>
            <person name="Wu L."/>
            <person name="Ma J."/>
        </authorList>
    </citation>
    <scope>NUCLEOTIDE SEQUENCE [LARGE SCALE GENOMIC DNA]</scope>
    <source>
        <strain evidence="2">JCM 17630</strain>
    </source>
</reference>
<name>A0ABP8C2W5_9FLAO</name>
<gene>
    <name evidence="1" type="ORF">GCM10022291_07870</name>
</gene>
<protein>
    <submittedName>
        <fullName evidence="1">Uncharacterized protein</fullName>
    </submittedName>
</protein>
<keyword evidence="2" id="KW-1185">Reference proteome</keyword>
<evidence type="ECO:0000313" key="2">
    <source>
        <dbReference type="Proteomes" id="UP001501496"/>
    </source>
</evidence>
<proteinExistence type="predicted"/>
<dbReference type="RefSeq" id="WP_344786781.1">
    <property type="nucleotide sequence ID" value="NZ_BAABCA010000002.1"/>
</dbReference>
<dbReference type="EMBL" id="BAABCA010000002">
    <property type="protein sequence ID" value="GAA4232640.1"/>
    <property type="molecule type" value="Genomic_DNA"/>
</dbReference>
<evidence type="ECO:0000313" key="1">
    <source>
        <dbReference type="EMBL" id="GAA4232640.1"/>
    </source>
</evidence>
<dbReference type="Proteomes" id="UP001501496">
    <property type="component" value="Unassembled WGS sequence"/>
</dbReference>
<comment type="caution">
    <text evidence="1">The sequence shown here is derived from an EMBL/GenBank/DDBJ whole genome shotgun (WGS) entry which is preliminary data.</text>
</comment>
<organism evidence="1 2">
    <name type="scientific">Postechiella marina</name>
    <dbReference type="NCBI Taxonomy" id="943941"/>
    <lineage>
        <taxon>Bacteria</taxon>
        <taxon>Pseudomonadati</taxon>
        <taxon>Bacteroidota</taxon>
        <taxon>Flavobacteriia</taxon>
        <taxon>Flavobacteriales</taxon>
        <taxon>Flavobacteriaceae</taxon>
        <taxon>Postechiella</taxon>
    </lineage>
</organism>
<accession>A0ABP8C2W5</accession>